<comment type="pathway">
    <text evidence="4">Amino-acid biosynthesis; L-histidine biosynthesis; L-histidine from 5-phospho-alpha-D-ribose 1-diphosphate: step 4/9.</text>
</comment>
<comment type="caution">
    <text evidence="29">The sequence shown here is derived from an EMBL/GenBank/DDBJ whole genome shotgun (WGS) entry which is preliminary data.</text>
</comment>
<protein>
    <recommendedName>
        <fullName evidence="9">1-(5-phosphoribosyl)-5-[(5-phosphoribosylamino)methylideneamino] imidazole-4-carboxamide isomerase</fullName>
        <ecNumber evidence="8">2.4.1.109</ecNumber>
        <ecNumber evidence="7">5.3.1.16</ecNumber>
    </recommendedName>
    <alternativeName>
        <fullName evidence="22">5-proFAR isomerase</fullName>
    </alternativeName>
    <alternativeName>
        <fullName evidence="21">Phosphoribosylformimino-5-aminoimidazole carboxamide ribotide isomerase</fullName>
    </alternativeName>
</protein>
<comment type="pathway">
    <text evidence="3">Protein modification; protein glycosylation.</text>
</comment>
<dbReference type="EMBL" id="JANBTX010000039">
    <property type="protein sequence ID" value="KAJ2688768.1"/>
    <property type="molecule type" value="Genomic_DNA"/>
</dbReference>
<dbReference type="InterPro" id="IPR036300">
    <property type="entry name" value="MIR_dom_sf"/>
</dbReference>
<keyword evidence="19" id="KW-0325">Glycoprotein</keyword>
<dbReference type="EC" id="5.3.1.16" evidence="7"/>
<keyword evidence="15" id="KW-0256">Endoplasmic reticulum</keyword>
<reference evidence="29" key="1">
    <citation type="submission" date="2022-07" db="EMBL/GenBank/DDBJ databases">
        <title>Phylogenomic reconstructions and comparative analyses of Kickxellomycotina fungi.</title>
        <authorList>
            <person name="Reynolds N.K."/>
            <person name="Stajich J.E."/>
            <person name="Barry K."/>
            <person name="Grigoriev I.V."/>
            <person name="Crous P."/>
            <person name="Smith M.E."/>
        </authorList>
    </citation>
    <scope>NUCLEOTIDE SEQUENCE</scope>
    <source>
        <strain evidence="29">CBS 109367</strain>
    </source>
</reference>
<organism evidence="29 30">
    <name type="scientific">Coemansia spiralis</name>
    <dbReference type="NCBI Taxonomy" id="417178"/>
    <lineage>
        <taxon>Eukaryota</taxon>
        <taxon>Fungi</taxon>
        <taxon>Fungi incertae sedis</taxon>
        <taxon>Zoopagomycota</taxon>
        <taxon>Kickxellomycotina</taxon>
        <taxon>Kickxellomycetes</taxon>
        <taxon>Kickxellales</taxon>
        <taxon>Kickxellaceae</taxon>
        <taxon>Coemansia</taxon>
    </lineage>
</organism>
<evidence type="ECO:0000256" key="16">
    <source>
        <dbReference type="ARBA" id="ARBA00022989"/>
    </source>
</evidence>
<feature type="domain" description="MIR" evidence="28">
    <location>
        <begin position="569"/>
        <end position="625"/>
    </location>
</feature>
<gene>
    <name evidence="29" type="ORF">IWW39_001983</name>
</gene>
<feature type="transmembrane region" description="Helical" evidence="27">
    <location>
        <begin position="901"/>
        <end position="923"/>
    </location>
</feature>
<keyword evidence="18 27" id="KW-0472">Membrane</keyword>
<dbReference type="Gene3D" id="3.20.20.70">
    <property type="entry name" value="Aldolase class I"/>
    <property type="match status" value="1"/>
</dbReference>
<evidence type="ECO:0000256" key="14">
    <source>
        <dbReference type="ARBA" id="ARBA00022737"/>
    </source>
</evidence>
<keyword evidence="17 25" id="KW-0368">Histidine biosynthesis</keyword>
<dbReference type="InterPro" id="IPR027005">
    <property type="entry name" value="PMT-like"/>
</dbReference>
<dbReference type="InterPro" id="IPR011858">
    <property type="entry name" value="His6/HISN3"/>
</dbReference>
<dbReference type="InterPro" id="IPR016093">
    <property type="entry name" value="MIR_motif"/>
</dbReference>
<feature type="transmembrane region" description="Helical" evidence="27">
    <location>
        <begin position="516"/>
        <end position="535"/>
    </location>
</feature>
<evidence type="ECO:0000256" key="6">
    <source>
        <dbReference type="ARBA" id="ARBA00009667"/>
    </source>
</evidence>
<feature type="transmembrane region" description="Helical" evidence="27">
    <location>
        <begin position="874"/>
        <end position="895"/>
    </location>
</feature>
<dbReference type="FunFam" id="3.20.20.70:FF:000110">
    <property type="entry name" value="1-(5-phosphoribosyl)-5-[(5-phosphoribosylamino)methylideneamino] imidazole-4-carboxamide isomerase, chloroplastic"/>
    <property type="match status" value="1"/>
</dbReference>
<evidence type="ECO:0000256" key="2">
    <source>
        <dbReference type="ARBA" id="ARBA00004477"/>
    </source>
</evidence>
<name>A0A9W8L414_9FUNG</name>
<keyword evidence="13 27" id="KW-0812">Transmembrane</keyword>
<feature type="transmembrane region" description="Helical" evidence="27">
    <location>
        <begin position="462"/>
        <end position="495"/>
    </location>
</feature>
<dbReference type="PANTHER" id="PTHR10050:SF50">
    <property type="entry name" value="DOLICHYL-PHOSPHATE-MANNOSE--PROTEIN MANNOSYLTRANSFERASE 1-RELATED"/>
    <property type="match status" value="1"/>
</dbReference>
<evidence type="ECO:0000256" key="10">
    <source>
        <dbReference type="ARBA" id="ARBA00022605"/>
    </source>
</evidence>
<evidence type="ECO:0000256" key="3">
    <source>
        <dbReference type="ARBA" id="ARBA00004922"/>
    </source>
</evidence>
<dbReference type="PROSITE" id="PS50919">
    <property type="entry name" value="MIR"/>
    <property type="match status" value="2"/>
</dbReference>
<keyword evidence="14" id="KW-0677">Repeat</keyword>
<evidence type="ECO:0000256" key="7">
    <source>
        <dbReference type="ARBA" id="ARBA00012550"/>
    </source>
</evidence>
<evidence type="ECO:0000256" key="17">
    <source>
        <dbReference type="ARBA" id="ARBA00023102"/>
    </source>
</evidence>
<dbReference type="Pfam" id="PF00977">
    <property type="entry name" value="His_biosynth"/>
    <property type="match status" value="1"/>
</dbReference>
<keyword evidence="11" id="KW-0328">Glycosyltransferase</keyword>
<evidence type="ECO:0000256" key="9">
    <source>
        <dbReference type="ARBA" id="ARBA00018464"/>
    </source>
</evidence>
<dbReference type="SUPFAM" id="SSF82109">
    <property type="entry name" value="MIR domain"/>
    <property type="match status" value="1"/>
</dbReference>
<keyword evidence="20" id="KW-0413">Isomerase</keyword>
<feature type="transmembrane region" description="Helical" evidence="27">
    <location>
        <begin position="935"/>
        <end position="955"/>
    </location>
</feature>
<dbReference type="Pfam" id="PF16192">
    <property type="entry name" value="PMT_4TMC"/>
    <property type="match status" value="1"/>
</dbReference>
<dbReference type="GO" id="GO:0005789">
    <property type="term" value="C:endoplasmic reticulum membrane"/>
    <property type="evidence" value="ECO:0007669"/>
    <property type="project" value="UniProtKB-SubCell"/>
</dbReference>
<feature type="transmembrane region" description="Helical" evidence="27">
    <location>
        <begin position="837"/>
        <end position="858"/>
    </location>
</feature>
<dbReference type="CDD" id="cd04723">
    <property type="entry name" value="HisA_HisF"/>
    <property type="match status" value="1"/>
</dbReference>
<evidence type="ECO:0000256" key="11">
    <source>
        <dbReference type="ARBA" id="ARBA00022676"/>
    </source>
</evidence>
<dbReference type="InterPro" id="IPR006062">
    <property type="entry name" value="His_biosynth"/>
</dbReference>
<dbReference type="AlphaFoldDB" id="A0A9W8L414"/>
<dbReference type="Proteomes" id="UP001151516">
    <property type="component" value="Unassembled WGS sequence"/>
</dbReference>
<evidence type="ECO:0000256" key="1">
    <source>
        <dbReference type="ARBA" id="ARBA00000901"/>
    </source>
</evidence>
<dbReference type="InterPro" id="IPR032421">
    <property type="entry name" value="PMT_4TMC"/>
</dbReference>
<dbReference type="InterPro" id="IPR013785">
    <property type="entry name" value="Aldolase_TIM"/>
</dbReference>
<keyword evidence="10 25" id="KW-0028">Amino-acid biosynthesis</keyword>
<dbReference type="EC" id="2.4.1.109" evidence="8"/>
<evidence type="ECO:0000256" key="24">
    <source>
        <dbReference type="ARBA" id="ARBA00045102"/>
    </source>
</evidence>
<evidence type="ECO:0000256" key="25">
    <source>
        <dbReference type="RuleBase" id="RU003657"/>
    </source>
</evidence>
<dbReference type="InterPro" id="IPR011060">
    <property type="entry name" value="RibuloseP-bd_barrel"/>
</dbReference>
<evidence type="ECO:0000256" key="8">
    <source>
        <dbReference type="ARBA" id="ARBA00012839"/>
    </source>
</evidence>
<feature type="transmembrane region" description="Helical" evidence="27">
    <location>
        <begin position="429"/>
        <end position="450"/>
    </location>
</feature>
<accession>A0A9W8L414</accession>
<evidence type="ECO:0000256" key="22">
    <source>
        <dbReference type="ARBA" id="ARBA00031376"/>
    </source>
</evidence>
<dbReference type="OrthoDB" id="292747at2759"/>
<evidence type="ECO:0000256" key="27">
    <source>
        <dbReference type="SAM" id="Phobius"/>
    </source>
</evidence>
<evidence type="ECO:0000256" key="21">
    <source>
        <dbReference type="ARBA" id="ARBA00030547"/>
    </source>
</evidence>
<dbReference type="NCBIfam" id="TIGR02129">
    <property type="entry name" value="hisA_euk"/>
    <property type="match status" value="1"/>
</dbReference>
<dbReference type="SMART" id="SM00472">
    <property type="entry name" value="MIR"/>
    <property type="match status" value="3"/>
</dbReference>
<evidence type="ECO:0000313" key="30">
    <source>
        <dbReference type="Proteomes" id="UP001151516"/>
    </source>
</evidence>
<keyword evidence="16 27" id="KW-1133">Transmembrane helix</keyword>
<dbReference type="GO" id="GO:0003949">
    <property type="term" value="F:1-(5-phosphoribosyl)-5-[(5-phosphoribosylamino)methylideneamino]imidazole-4-carboxamide isomerase activity"/>
    <property type="evidence" value="ECO:0007669"/>
    <property type="project" value="UniProtKB-EC"/>
</dbReference>
<evidence type="ECO:0000256" key="19">
    <source>
        <dbReference type="ARBA" id="ARBA00023180"/>
    </source>
</evidence>
<comment type="subcellular location">
    <subcellularLocation>
        <location evidence="2">Endoplasmic reticulum membrane</location>
        <topology evidence="2">Multi-pass membrane protein</topology>
    </subcellularLocation>
</comment>
<evidence type="ECO:0000256" key="13">
    <source>
        <dbReference type="ARBA" id="ARBA00022692"/>
    </source>
</evidence>
<comment type="catalytic activity">
    <reaction evidence="23">
        <text>a di-trans,poly-cis-dolichyl beta-D-mannosyl phosphate + L-threonyl-[protein] = 3-O-(alpha-D-mannosyl)-L-threonyl-[protein] + a di-trans,poly-cis-dolichyl phosphate + H(+)</text>
        <dbReference type="Rhea" id="RHEA:53396"/>
        <dbReference type="Rhea" id="RHEA-COMP:11060"/>
        <dbReference type="Rhea" id="RHEA-COMP:13547"/>
        <dbReference type="Rhea" id="RHEA-COMP:19498"/>
        <dbReference type="Rhea" id="RHEA-COMP:19501"/>
        <dbReference type="ChEBI" id="CHEBI:15378"/>
        <dbReference type="ChEBI" id="CHEBI:30013"/>
        <dbReference type="ChEBI" id="CHEBI:57683"/>
        <dbReference type="ChEBI" id="CHEBI:58211"/>
        <dbReference type="ChEBI" id="CHEBI:137323"/>
        <dbReference type="EC" id="2.4.1.109"/>
    </reaction>
</comment>
<evidence type="ECO:0000256" key="15">
    <source>
        <dbReference type="ARBA" id="ARBA00022824"/>
    </source>
</evidence>
<comment type="catalytic activity">
    <reaction evidence="24">
        <text>a di-trans,poly-cis-dolichyl beta-D-mannosyl phosphate + L-seryl-[protein] = 3-O-(alpha-D-mannosyl)-L-seryl-[protein] + a di-trans,poly-cis-dolichyl phosphate + H(+)</text>
        <dbReference type="Rhea" id="RHEA:17377"/>
        <dbReference type="Rhea" id="RHEA-COMP:9863"/>
        <dbReference type="Rhea" id="RHEA-COMP:13546"/>
        <dbReference type="Rhea" id="RHEA-COMP:19498"/>
        <dbReference type="Rhea" id="RHEA-COMP:19501"/>
        <dbReference type="ChEBI" id="CHEBI:15378"/>
        <dbReference type="ChEBI" id="CHEBI:29999"/>
        <dbReference type="ChEBI" id="CHEBI:57683"/>
        <dbReference type="ChEBI" id="CHEBI:58211"/>
        <dbReference type="ChEBI" id="CHEBI:137321"/>
        <dbReference type="EC" id="2.4.1.109"/>
    </reaction>
</comment>
<dbReference type="Gene3D" id="2.80.10.50">
    <property type="match status" value="1"/>
</dbReference>
<dbReference type="InterPro" id="IPR003342">
    <property type="entry name" value="ArnT-like_N"/>
</dbReference>
<evidence type="ECO:0000256" key="20">
    <source>
        <dbReference type="ARBA" id="ARBA00023235"/>
    </source>
</evidence>
<evidence type="ECO:0000256" key="26">
    <source>
        <dbReference type="SAM" id="MobiDB-lite"/>
    </source>
</evidence>
<evidence type="ECO:0000256" key="5">
    <source>
        <dbReference type="ARBA" id="ARBA00007222"/>
    </source>
</evidence>
<dbReference type="SUPFAM" id="SSF51366">
    <property type="entry name" value="Ribulose-phoshate binding barrel"/>
    <property type="match status" value="1"/>
</dbReference>
<dbReference type="Pfam" id="PF02366">
    <property type="entry name" value="PMT"/>
    <property type="match status" value="1"/>
</dbReference>
<dbReference type="Pfam" id="PF02815">
    <property type="entry name" value="MIR"/>
    <property type="match status" value="1"/>
</dbReference>
<comment type="similarity">
    <text evidence="6 25">Belongs to the HisA/HisF family.</text>
</comment>
<comment type="similarity">
    <text evidence="5">Belongs to the glycosyltransferase 39 family.</text>
</comment>
<feature type="region of interest" description="Disordered" evidence="26">
    <location>
        <begin position="986"/>
        <end position="1012"/>
    </location>
</feature>
<sequence>MTHSQFRPCIDLHDGQVKQIVGGSLHDNSNKGLLTNFVSTLSSAHYAQLYRDHELPGGHVIMLGPGNEHAAIDALRTWPQGLQVGGGITIDNAQLWLERGASKVIVTSWLFPHGQFSADRLKALSELIGKDRLVVDLSCRRHGDGWVVAMDRWQTLTDMRITGEVIRMLSAFCSEFLVHAADVEGLCQGIDELLVETLGKISPIPVTYAGGASGVSDLELVDRLSGGRVDLTIGSALDIFGGKGVTFSECMDPADEKAQRPKGHLTKSNKGTETLPVATAPFYAKWTCTSTDILFLLLVTGVALIVRCWRLSVPNQVVFDEVHFGKFAGKYINGTYFYDLHPPLAKMMFAAAGKLAGYDGVFDFKSIGLDYAAAGVPYVGMRLLPAVLGAVTVPATFAAARACGYRADTALLASLLVCFENGLVTQSRLILLDSPLVFFTVLTLTAWSMFWTKQGQEFSGVWWFWLIATGALMGCAASCKWVGLFLFPAIGLSTISDLWDKIADRSLSPARWGMHFAARAVGLLAVPFAVYMFWFQVHFALLHTSGDANSMMTPEFQTTLKGGLDVSTDRDVFYGSMIRIRSSNAKSGYLHSHTHNWQHEKGSGQQQITLYSHADANNIWVVEPAFNTTVDSSLGPVPVKTGEVVRLRHKVTGKFLHSHEKRPALTSDDQKFELSGYGFTNFAGDSNDNFRLDILSGDKKEAGSDVQLQAIYSRFRLIHRNLNCAVYNSRKKLPKWAFEQTEVNCMRNCMPRMSTWHVEFAQYPNATAEMALKKAKYRPLSMWGKIWEYNKLMAESNESLTGDHPFAARPQHWAWLRRGTAYWGGNGHFVYQLGNPLVWWGSLAAVSLFFAIRFVLFLMDKRQIYPTLSGQRKLYLSSAGFFVVAWACHYVPFFLMGRELFIHHYFPALWMAILVLAFTLDLFTARMPAVVRVSVYVAVAAAVLHVFNTFSYITYSRTWTKEACLKTKWLSTWDIDCEHAIGGVRATDPPPPVTSSAAAKVDGDSDEVEGAKDDAVPVPEQVAVTLPSSAGAAVEESGSIGNIADIASPASIQAVIETSNPAAVHVEPEFEPPVGMPAADADPKAEVSAVSAAYSDVEDTGAHAEL</sequence>
<evidence type="ECO:0000256" key="12">
    <source>
        <dbReference type="ARBA" id="ARBA00022679"/>
    </source>
</evidence>
<proteinExistence type="inferred from homology"/>
<dbReference type="GO" id="GO:0000105">
    <property type="term" value="P:L-histidine biosynthetic process"/>
    <property type="evidence" value="ECO:0007669"/>
    <property type="project" value="UniProtKB-KW"/>
</dbReference>
<feature type="domain" description="MIR" evidence="28">
    <location>
        <begin position="636"/>
        <end position="695"/>
    </location>
</feature>
<dbReference type="PANTHER" id="PTHR10050">
    <property type="entry name" value="DOLICHYL-PHOSPHATE-MANNOSE--PROTEIN MANNOSYLTRANSFERASE"/>
    <property type="match status" value="1"/>
</dbReference>
<dbReference type="GO" id="GO:0004169">
    <property type="term" value="F:dolichyl-phosphate-mannose-protein mannosyltransferase activity"/>
    <property type="evidence" value="ECO:0007669"/>
    <property type="project" value="UniProtKB-EC"/>
</dbReference>
<evidence type="ECO:0000256" key="23">
    <source>
        <dbReference type="ARBA" id="ARBA00045085"/>
    </source>
</evidence>
<evidence type="ECO:0000256" key="4">
    <source>
        <dbReference type="ARBA" id="ARBA00005133"/>
    </source>
</evidence>
<comment type="catalytic activity">
    <reaction evidence="1">
        <text>1-(5-phospho-beta-D-ribosyl)-5-[(5-phospho-beta-D-ribosylamino)methylideneamino]imidazole-4-carboxamide = 5-[(5-phospho-1-deoxy-D-ribulos-1-ylimino)methylamino]-1-(5-phospho-beta-D-ribosyl)imidazole-4-carboxamide</text>
        <dbReference type="Rhea" id="RHEA:15469"/>
        <dbReference type="ChEBI" id="CHEBI:58435"/>
        <dbReference type="ChEBI" id="CHEBI:58525"/>
        <dbReference type="EC" id="5.3.1.16"/>
    </reaction>
</comment>
<evidence type="ECO:0000256" key="18">
    <source>
        <dbReference type="ARBA" id="ARBA00023136"/>
    </source>
</evidence>
<evidence type="ECO:0000313" key="29">
    <source>
        <dbReference type="EMBL" id="KAJ2688768.1"/>
    </source>
</evidence>
<evidence type="ECO:0000259" key="28">
    <source>
        <dbReference type="PROSITE" id="PS50919"/>
    </source>
</evidence>
<keyword evidence="12" id="KW-0808">Transferase</keyword>
<keyword evidence="30" id="KW-1185">Reference proteome</keyword>